<evidence type="ECO:0000259" key="5">
    <source>
        <dbReference type="PROSITE" id="PS50202"/>
    </source>
</evidence>
<dbReference type="EC" id="3.1.11.6" evidence="6"/>
<organism evidence="6 7">
    <name type="scientific">Rosa chinensis</name>
    <name type="common">China rose</name>
    <dbReference type="NCBI Taxonomy" id="74649"/>
    <lineage>
        <taxon>Eukaryota</taxon>
        <taxon>Viridiplantae</taxon>
        <taxon>Streptophyta</taxon>
        <taxon>Embryophyta</taxon>
        <taxon>Tracheophyta</taxon>
        <taxon>Spermatophyta</taxon>
        <taxon>Magnoliopsida</taxon>
        <taxon>eudicotyledons</taxon>
        <taxon>Gunneridae</taxon>
        <taxon>Pentapetalae</taxon>
        <taxon>rosids</taxon>
        <taxon>fabids</taxon>
        <taxon>Rosales</taxon>
        <taxon>Rosaceae</taxon>
        <taxon>Rosoideae</taxon>
        <taxon>Rosoideae incertae sedis</taxon>
        <taxon>Rosa</taxon>
    </lineage>
</organism>
<dbReference type="AlphaFoldDB" id="A0A2P6SLG1"/>
<dbReference type="SMART" id="SM00248">
    <property type="entry name" value="ANK"/>
    <property type="match status" value="4"/>
</dbReference>
<dbReference type="InterPro" id="IPR008962">
    <property type="entry name" value="PapD-like_sf"/>
</dbReference>
<dbReference type="GO" id="GO:0008855">
    <property type="term" value="F:exodeoxyribonuclease VII activity"/>
    <property type="evidence" value="ECO:0007669"/>
    <property type="project" value="UniProtKB-EC"/>
</dbReference>
<dbReference type="OrthoDB" id="194358at2759"/>
<dbReference type="InterPro" id="IPR013783">
    <property type="entry name" value="Ig-like_fold"/>
</dbReference>
<dbReference type="PRINTS" id="PR01415">
    <property type="entry name" value="ANKYRIN"/>
</dbReference>
<feature type="repeat" description="ANK" evidence="3">
    <location>
        <begin position="323"/>
        <end position="355"/>
    </location>
</feature>
<keyword evidence="6" id="KW-0378">Hydrolase</keyword>
<feature type="repeat" description="ANK" evidence="3">
    <location>
        <begin position="290"/>
        <end position="322"/>
    </location>
</feature>
<keyword evidence="2 3" id="KW-0040">ANK repeat</keyword>
<dbReference type="STRING" id="74649.A0A2P6SLG1"/>
<feature type="domain" description="MSP" evidence="5">
    <location>
        <begin position="1"/>
        <end position="127"/>
    </location>
</feature>
<accession>A0A2P6SLG1</accession>
<proteinExistence type="predicted"/>
<protein>
    <submittedName>
        <fullName evidence="6">Putative exodeoxyribonuclease VII</fullName>
        <ecNumber evidence="6">3.1.11.6</ecNumber>
    </submittedName>
</protein>
<dbReference type="PANTHER" id="PTHR24124:SF14">
    <property type="entry name" value="CHROMOSOME UNDETERMINED SCAFFOLD_25, WHOLE GENOME SHOTGUN SEQUENCE"/>
    <property type="match status" value="1"/>
</dbReference>
<dbReference type="GO" id="GO:0010468">
    <property type="term" value="P:regulation of gene expression"/>
    <property type="evidence" value="ECO:0007669"/>
    <property type="project" value="TreeGrafter"/>
</dbReference>
<evidence type="ECO:0000256" key="4">
    <source>
        <dbReference type="SAM" id="MobiDB-lite"/>
    </source>
</evidence>
<sequence>MENSKLVQVSEQEVRIDFTLNQKCRANVRLTSLSSTCPVAFKVQTSSPHKFLVKPPTGLIPPLSFATFQVVLKPQSHLPASFPRSPADRFLIKTAEFFPSSAGNSDSLDSWFRGAHTRDLKLKVAFVGPVLLRHAVHCGDCEAVRNIIRRQRTILAELTPGEAESLLRVATELAEPERMINLLLEAGLRIEAGLRLDQVDEELVRNGMDELRVAEASDRFASVLGLRDSGPSTAEDPRITKGHGHRPRVATDSDKLELGEQMLMAARIGDLKDVELLFLEGADISYCDQYGLTALHAAAIKGHKEVVLMLVEFGLDLESRDSEGHAPLHLAVVGGNLETVEMLIQNGANVNAKSKSGATPLYMATAMGYDDITEFLISRGG</sequence>
<evidence type="ECO:0000313" key="7">
    <source>
        <dbReference type="Proteomes" id="UP000238479"/>
    </source>
</evidence>
<dbReference type="Pfam" id="PF00635">
    <property type="entry name" value="Motile_Sperm"/>
    <property type="match status" value="1"/>
</dbReference>
<dbReference type="Proteomes" id="UP000238479">
    <property type="component" value="Chromosome 1"/>
</dbReference>
<dbReference type="PROSITE" id="PS50088">
    <property type="entry name" value="ANK_REPEAT"/>
    <property type="match status" value="3"/>
</dbReference>
<evidence type="ECO:0000256" key="3">
    <source>
        <dbReference type="PROSITE-ProRule" id="PRU00023"/>
    </source>
</evidence>
<dbReference type="Gramene" id="PRQ59500">
    <property type="protein sequence ID" value="PRQ59500"/>
    <property type="gene ID" value="RchiOBHm_Chr1g0370871"/>
</dbReference>
<dbReference type="Pfam" id="PF12796">
    <property type="entry name" value="Ank_2"/>
    <property type="match status" value="1"/>
</dbReference>
<evidence type="ECO:0000256" key="1">
    <source>
        <dbReference type="ARBA" id="ARBA00022737"/>
    </source>
</evidence>
<gene>
    <name evidence="6" type="ORF">RchiOBHm_Chr1g0370871</name>
</gene>
<dbReference type="InterPro" id="IPR002110">
    <property type="entry name" value="Ankyrin_rpt"/>
</dbReference>
<keyword evidence="7" id="KW-1185">Reference proteome</keyword>
<dbReference type="Gene3D" id="1.25.40.20">
    <property type="entry name" value="Ankyrin repeat-containing domain"/>
    <property type="match status" value="1"/>
</dbReference>
<dbReference type="PANTHER" id="PTHR24124">
    <property type="entry name" value="ANKYRIN REPEAT FAMILY A"/>
    <property type="match status" value="1"/>
</dbReference>
<feature type="repeat" description="ANK" evidence="3">
    <location>
        <begin position="356"/>
        <end position="381"/>
    </location>
</feature>
<dbReference type="SUPFAM" id="SSF48403">
    <property type="entry name" value="Ankyrin repeat"/>
    <property type="match status" value="1"/>
</dbReference>
<reference evidence="6 7" key="1">
    <citation type="journal article" date="2018" name="Nat. Genet.">
        <title>The Rosa genome provides new insights in the design of modern roses.</title>
        <authorList>
            <person name="Bendahmane M."/>
        </authorList>
    </citation>
    <scope>NUCLEOTIDE SEQUENCE [LARGE SCALE GENOMIC DNA]</scope>
    <source>
        <strain evidence="7">cv. Old Blush</strain>
    </source>
</reference>
<dbReference type="EMBL" id="PDCK01000039">
    <property type="protein sequence ID" value="PRQ59500.1"/>
    <property type="molecule type" value="Genomic_DNA"/>
</dbReference>
<dbReference type="InterPro" id="IPR036770">
    <property type="entry name" value="Ankyrin_rpt-contain_sf"/>
</dbReference>
<feature type="region of interest" description="Disordered" evidence="4">
    <location>
        <begin position="227"/>
        <end position="249"/>
    </location>
</feature>
<dbReference type="OMA" id="IDFALGC"/>
<name>A0A2P6SLG1_ROSCH</name>
<dbReference type="PROSITE" id="PS50297">
    <property type="entry name" value="ANK_REP_REGION"/>
    <property type="match status" value="3"/>
</dbReference>
<dbReference type="InterPro" id="IPR000535">
    <property type="entry name" value="MSP_dom"/>
</dbReference>
<dbReference type="SUPFAM" id="SSF49354">
    <property type="entry name" value="PapD-like"/>
    <property type="match status" value="1"/>
</dbReference>
<dbReference type="Gene3D" id="2.60.40.10">
    <property type="entry name" value="Immunoglobulins"/>
    <property type="match status" value="1"/>
</dbReference>
<evidence type="ECO:0000256" key="2">
    <source>
        <dbReference type="ARBA" id="ARBA00023043"/>
    </source>
</evidence>
<evidence type="ECO:0000313" key="6">
    <source>
        <dbReference type="EMBL" id="PRQ59500.1"/>
    </source>
</evidence>
<dbReference type="GO" id="GO:0005634">
    <property type="term" value="C:nucleus"/>
    <property type="evidence" value="ECO:0007669"/>
    <property type="project" value="TreeGrafter"/>
</dbReference>
<comment type="caution">
    <text evidence="6">The sequence shown here is derived from an EMBL/GenBank/DDBJ whole genome shotgun (WGS) entry which is preliminary data.</text>
</comment>
<dbReference type="PROSITE" id="PS50202">
    <property type="entry name" value="MSP"/>
    <property type="match status" value="1"/>
</dbReference>
<keyword evidence="1" id="KW-0677">Repeat</keyword>